<dbReference type="OrthoDB" id="9808492at2"/>
<evidence type="ECO:0000313" key="1">
    <source>
        <dbReference type="EMBL" id="CEN50898.1"/>
    </source>
</evidence>
<dbReference type="Pfam" id="PF13289">
    <property type="entry name" value="SIR2_2"/>
    <property type="match status" value="1"/>
</dbReference>
<gene>
    <name evidence="1" type="ORF">CCAND93_1270011</name>
</gene>
<organism evidence="1 2">
    <name type="scientific">Capnocytophaga canis</name>
    <dbReference type="NCBI Taxonomy" id="1848903"/>
    <lineage>
        <taxon>Bacteria</taxon>
        <taxon>Pseudomonadati</taxon>
        <taxon>Bacteroidota</taxon>
        <taxon>Flavobacteriia</taxon>
        <taxon>Flavobacteriales</taxon>
        <taxon>Flavobacteriaceae</taxon>
        <taxon>Capnocytophaga</taxon>
    </lineage>
</organism>
<dbReference type="AlphaFoldDB" id="A0A0B7ILN0"/>
<proteinExistence type="predicted"/>
<evidence type="ECO:0000313" key="2">
    <source>
        <dbReference type="Proteomes" id="UP000038200"/>
    </source>
</evidence>
<dbReference type="EMBL" id="CDOL01000032">
    <property type="protein sequence ID" value="CEN50898.1"/>
    <property type="molecule type" value="Genomic_DNA"/>
</dbReference>
<name>A0A0B7ILN0_9FLAO</name>
<reference evidence="1 2" key="1">
    <citation type="submission" date="2015-01" db="EMBL/GenBank/DDBJ databases">
        <authorList>
            <person name="Xiang T."/>
            <person name="Song Y."/>
            <person name="Huang L."/>
            <person name="Wang B."/>
            <person name="Wu P."/>
        </authorList>
    </citation>
    <scope>NUCLEOTIDE SEQUENCE [LARGE SCALE GENOMIC DNA]</scope>
    <source>
        <strain evidence="1 2">CcD93</strain>
    </source>
</reference>
<sequence length="413" mass="48232">MKNNNTEKEVEKSKKKYILLQNNYTISYDDNECFVNGEKYKQNDEDTPAEKIAEDLKKKKFYDTFLKKHFKNIVVLTGAGSSMDNGSSSGKSMEGLWKECQEEIDDLETEISDLKSKPFYINSDIEALISYNTLLEKISDNDKAESLKGKRQTIEQKIKKECTLTLEKEAPHIDFLNKITSRKNNDTRVQIFTTNYDTLFEQAGNQAGFVIIDGFSFTQPREFSGSWFDLDIVNREKTRLKQEESFIQKVFHLYKLHGSLTWERDEKTKKVIQKNNPENPLMIYPSSEKYESSYEQPYFEMMSRFQQALRKEETLLIIIGLSLADKHIKNVILEAVDQNPSFQLVFVKYGGIKVEDFDKDIKDIEDLFISRDKDNLKVKRNVNIVSDSFKKFTDNFPENKTYSNKNHSNESFQ</sequence>
<dbReference type="RefSeq" id="WP_042005799.1">
    <property type="nucleotide sequence ID" value="NZ_CDOL01000032.1"/>
</dbReference>
<dbReference type="InterPro" id="IPR029035">
    <property type="entry name" value="DHS-like_NAD/FAD-binding_dom"/>
</dbReference>
<accession>A0A0B7ILN0</accession>
<dbReference type="SUPFAM" id="SSF52467">
    <property type="entry name" value="DHS-like NAD/FAD-binding domain"/>
    <property type="match status" value="1"/>
</dbReference>
<dbReference type="Gene3D" id="3.40.50.1220">
    <property type="entry name" value="TPP-binding domain"/>
    <property type="match status" value="1"/>
</dbReference>
<dbReference type="Proteomes" id="UP000038200">
    <property type="component" value="Unassembled WGS sequence"/>
</dbReference>
<protein>
    <submittedName>
        <fullName evidence="1">Uncharacterized protein</fullName>
    </submittedName>
</protein>